<keyword evidence="2 6" id="KW-0238">DNA-binding</keyword>
<feature type="domain" description="HTH rpiR-type" evidence="4">
    <location>
        <begin position="7"/>
        <end position="83"/>
    </location>
</feature>
<dbReference type="InterPro" id="IPR047640">
    <property type="entry name" value="RpiR-like"/>
</dbReference>
<proteinExistence type="predicted"/>
<dbReference type="SUPFAM" id="SSF53697">
    <property type="entry name" value="SIS domain"/>
    <property type="match status" value="1"/>
</dbReference>
<evidence type="ECO:0000259" key="4">
    <source>
        <dbReference type="PROSITE" id="PS51071"/>
    </source>
</evidence>
<dbReference type="RefSeq" id="WP_055659167.1">
    <property type="nucleotide sequence ID" value="NZ_CP045617.1"/>
</dbReference>
<dbReference type="PROSITE" id="PS51071">
    <property type="entry name" value="HTH_RPIR"/>
    <property type="match status" value="1"/>
</dbReference>
<evidence type="ECO:0000256" key="1">
    <source>
        <dbReference type="ARBA" id="ARBA00023015"/>
    </source>
</evidence>
<dbReference type="Proteomes" id="UP000048926">
    <property type="component" value="Unassembled WGS sequence"/>
</dbReference>
<dbReference type="PANTHER" id="PTHR30514">
    <property type="entry name" value="GLUCOKINASE"/>
    <property type="match status" value="1"/>
</dbReference>
<dbReference type="Pfam" id="PF01418">
    <property type="entry name" value="HTH_6"/>
    <property type="match status" value="1"/>
</dbReference>
<dbReference type="InterPro" id="IPR035472">
    <property type="entry name" value="RpiR-like_SIS"/>
</dbReference>
<dbReference type="PROSITE" id="PS51464">
    <property type="entry name" value="SIS"/>
    <property type="match status" value="1"/>
</dbReference>
<protein>
    <submittedName>
        <fullName evidence="6">DNA-binding transcriptional repressor RpiR</fullName>
    </submittedName>
</protein>
<dbReference type="GO" id="GO:0097367">
    <property type="term" value="F:carbohydrate derivative binding"/>
    <property type="evidence" value="ECO:0007669"/>
    <property type="project" value="InterPro"/>
</dbReference>
<dbReference type="EMBL" id="CXST01000002">
    <property type="protein sequence ID" value="CTQ45890.1"/>
    <property type="molecule type" value="Genomic_DNA"/>
</dbReference>
<dbReference type="AlphaFoldDB" id="A0A0M6YAP9"/>
<dbReference type="InterPro" id="IPR036388">
    <property type="entry name" value="WH-like_DNA-bd_sf"/>
</dbReference>
<dbReference type="GO" id="GO:0003677">
    <property type="term" value="F:DNA binding"/>
    <property type="evidence" value="ECO:0007669"/>
    <property type="project" value="UniProtKB-KW"/>
</dbReference>
<gene>
    <name evidence="6" type="ORF">LAL4801_04345</name>
</gene>
<dbReference type="Gene3D" id="3.40.50.10490">
    <property type="entry name" value="Glucose-6-phosphate isomerase like protein, domain 1"/>
    <property type="match status" value="1"/>
</dbReference>
<feature type="domain" description="SIS" evidence="5">
    <location>
        <begin position="130"/>
        <end position="267"/>
    </location>
</feature>
<dbReference type="InterPro" id="IPR000281">
    <property type="entry name" value="HTH_RpiR"/>
</dbReference>
<dbReference type="InterPro" id="IPR001347">
    <property type="entry name" value="SIS_dom"/>
</dbReference>
<dbReference type="KEGG" id="lagg:B0E33_02170"/>
<dbReference type="Pfam" id="PF01380">
    <property type="entry name" value="SIS"/>
    <property type="match status" value="1"/>
</dbReference>
<evidence type="ECO:0000259" key="5">
    <source>
        <dbReference type="PROSITE" id="PS51464"/>
    </source>
</evidence>
<dbReference type="CDD" id="cd05013">
    <property type="entry name" value="SIS_RpiR"/>
    <property type="match status" value="1"/>
</dbReference>
<dbReference type="STRING" id="187304.B0E33_02170"/>
<dbReference type="PANTHER" id="PTHR30514:SF18">
    <property type="entry name" value="RPIR-FAMILY TRANSCRIPTIONAL REGULATOR"/>
    <property type="match status" value="1"/>
</dbReference>
<dbReference type="OrthoDB" id="9814676at2"/>
<dbReference type="SUPFAM" id="SSF46689">
    <property type="entry name" value="Homeodomain-like"/>
    <property type="match status" value="1"/>
</dbReference>
<evidence type="ECO:0000313" key="6">
    <source>
        <dbReference type="EMBL" id="CTQ45890.1"/>
    </source>
</evidence>
<dbReference type="GO" id="GO:1901135">
    <property type="term" value="P:carbohydrate derivative metabolic process"/>
    <property type="evidence" value="ECO:0007669"/>
    <property type="project" value="InterPro"/>
</dbReference>
<evidence type="ECO:0000313" key="7">
    <source>
        <dbReference type="Proteomes" id="UP000048926"/>
    </source>
</evidence>
<reference evidence="7" key="1">
    <citation type="submission" date="2015-07" db="EMBL/GenBank/DDBJ databases">
        <authorList>
            <person name="Rodrigo-Torres Lidia"/>
            <person name="Arahal R.David."/>
        </authorList>
    </citation>
    <scope>NUCLEOTIDE SEQUENCE [LARGE SCALE GENOMIC DNA]</scope>
    <source>
        <strain evidence="7">CECT 4801</strain>
    </source>
</reference>
<evidence type="ECO:0000256" key="2">
    <source>
        <dbReference type="ARBA" id="ARBA00023125"/>
    </source>
</evidence>
<sequence length="289" mass="31487">METISPPHLRTAISANYADLSDALRTAADYIAENQVEIATRSLRSVASASGVSPASYTRLARALGFSDYEALREQARNELSHRGRDTFQDKARKLRSDADLPLLPRQVSACIDNIKALVDDIDPAVLDAAVDRLSQSRKIILIGALASAGFTDYFAYLAKWFDDRWVVAGRNGATLGSTLAGITSADTVIVLSKHPYAHRSVRAAKVAAGNGAQVIVLTDSHAFPGLQFANYHFIQRTESPHFFSSYAATLVLIETITGMLVARAGAEAEARIQEVDRHNRLLDEFENV</sequence>
<keyword evidence="1" id="KW-0805">Transcription regulation</keyword>
<dbReference type="InterPro" id="IPR009057">
    <property type="entry name" value="Homeodomain-like_sf"/>
</dbReference>
<dbReference type="GO" id="GO:0003700">
    <property type="term" value="F:DNA-binding transcription factor activity"/>
    <property type="evidence" value="ECO:0007669"/>
    <property type="project" value="InterPro"/>
</dbReference>
<keyword evidence="3" id="KW-0804">Transcription</keyword>
<dbReference type="InterPro" id="IPR046348">
    <property type="entry name" value="SIS_dom_sf"/>
</dbReference>
<name>A0A0M6YAP9_9HYPH</name>
<organism evidence="6 7">
    <name type="scientific">Roseibium aggregatum</name>
    <dbReference type="NCBI Taxonomy" id="187304"/>
    <lineage>
        <taxon>Bacteria</taxon>
        <taxon>Pseudomonadati</taxon>
        <taxon>Pseudomonadota</taxon>
        <taxon>Alphaproteobacteria</taxon>
        <taxon>Hyphomicrobiales</taxon>
        <taxon>Stappiaceae</taxon>
        <taxon>Roseibium</taxon>
    </lineage>
</organism>
<evidence type="ECO:0000256" key="3">
    <source>
        <dbReference type="ARBA" id="ARBA00023163"/>
    </source>
</evidence>
<keyword evidence="7" id="KW-1185">Reference proteome</keyword>
<accession>A0A0M6YAP9</accession>
<dbReference type="Gene3D" id="1.10.10.10">
    <property type="entry name" value="Winged helix-like DNA-binding domain superfamily/Winged helix DNA-binding domain"/>
    <property type="match status" value="1"/>
</dbReference>